<gene>
    <name evidence="1" type="ORF">H1P_830022</name>
</gene>
<name>A0A563W4P3_9CYAN</name>
<dbReference type="EMBL" id="CAACVJ010000691">
    <property type="protein sequence ID" value="VEP18617.1"/>
    <property type="molecule type" value="Genomic_DNA"/>
</dbReference>
<evidence type="ECO:0000313" key="1">
    <source>
        <dbReference type="EMBL" id="VEP18617.1"/>
    </source>
</evidence>
<keyword evidence="2" id="KW-1185">Reference proteome</keyword>
<dbReference type="AlphaFoldDB" id="A0A563W4P3"/>
<reference evidence="1 2" key="1">
    <citation type="submission" date="2019-01" db="EMBL/GenBank/DDBJ databases">
        <authorList>
            <person name="Brito A."/>
        </authorList>
    </citation>
    <scope>NUCLEOTIDE SEQUENCE [LARGE SCALE GENOMIC DNA]</scope>
    <source>
        <strain evidence="1">1</strain>
    </source>
</reference>
<sequence length="47" mass="5442">MFTSAISIDRRNQRLINGLLILPLAIFKFRRTLEKQDEKPRANSKAA</sequence>
<evidence type="ECO:0000313" key="2">
    <source>
        <dbReference type="Proteomes" id="UP000320055"/>
    </source>
</evidence>
<dbReference type="Proteomes" id="UP000320055">
    <property type="component" value="Unassembled WGS sequence"/>
</dbReference>
<organism evidence="1 2">
    <name type="scientific">Hyella patelloides LEGE 07179</name>
    <dbReference type="NCBI Taxonomy" id="945734"/>
    <lineage>
        <taxon>Bacteria</taxon>
        <taxon>Bacillati</taxon>
        <taxon>Cyanobacteriota</taxon>
        <taxon>Cyanophyceae</taxon>
        <taxon>Pleurocapsales</taxon>
        <taxon>Hyellaceae</taxon>
        <taxon>Hyella</taxon>
    </lineage>
</organism>
<proteinExistence type="predicted"/>
<protein>
    <submittedName>
        <fullName evidence="1">Uncharacterized protein</fullName>
    </submittedName>
</protein>
<accession>A0A563W4P3</accession>